<gene>
    <name evidence="5" type="ORF">VU01_10364</name>
</gene>
<dbReference type="EC" id="2.3.2.2" evidence="5"/>
<reference evidence="5 6" key="1">
    <citation type="submission" date="2017-01" db="EMBL/GenBank/DDBJ databases">
        <title>The cable genome- insights into the physiology and evolution of filamentous bacteria capable of sulfide oxidation via long distance electron transfer.</title>
        <authorList>
            <person name="Schreiber L."/>
            <person name="Bjerg J.T."/>
            <person name="Boggild A."/>
            <person name="Van De Vossenberg J."/>
            <person name="Meysman F."/>
            <person name="Nielsen L.P."/>
            <person name="Schramm A."/>
            <person name="Kjeldsen K.U."/>
        </authorList>
    </citation>
    <scope>NUCLEOTIDE SEQUENCE [LARGE SCALE GENOMIC DNA]</scope>
    <source>
        <strain evidence="5">A5</strain>
    </source>
</reference>
<dbReference type="AlphaFoldDB" id="A0A444JGB8"/>
<comment type="caution">
    <text evidence="5">The sequence shown here is derived from an EMBL/GenBank/DDBJ whole genome shotgun (WGS) entry which is preliminary data.</text>
</comment>
<dbReference type="EMBL" id="MTKS01000036">
    <property type="protein sequence ID" value="RWX52139.1"/>
    <property type="molecule type" value="Genomic_DNA"/>
</dbReference>
<dbReference type="Pfam" id="PF01019">
    <property type="entry name" value="G_glu_transpept"/>
    <property type="match status" value="1"/>
</dbReference>
<evidence type="ECO:0000313" key="5">
    <source>
        <dbReference type="EMBL" id="RWX52139.1"/>
    </source>
</evidence>
<dbReference type="InterPro" id="IPR043137">
    <property type="entry name" value="GGT_ssub_C"/>
</dbReference>
<dbReference type="EC" id="3.4.19.13" evidence="5"/>
<dbReference type="GO" id="GO:0103068">
    <property type="term" value="F:leukotriene C4 gamma-glutamyl transferase activity"/>
    <property type="evidence" value="ECO:0007669"/>
    <property type="project" value="UniProtKB-EC"/>
</dbReference>
<dbReference type="PANTHER" id="PTHR43199">
    <property type="entry name" value="GLUTATHIONE HYDROLASE"/>
    <property type="match status" value="1"/>
</dbReference>
<sequence length="511" mass="54973">MNVKNKAIVAAGHEAVAEAAALILGAGGNAFDAVVAAGFAGTVAEQMLTSLGGGGFALARTADHQEIFFDFFVDTPGLGLETSKLEPHFYPIDVDFSGSSQEFNIGLGSAAVPGTLKGLLHIHERLGRMPLKEVVEPAIKLAQGHELNRVQAYFIKILRPILEISETGCRLYEPDGHLLQVGETLANPELADFLRHLPEEKGKDFYTGDIAARIDQDMRNGDGLLTARDLAAYKVIERKPLRVPYHDHILLTAPDFGGSLIGLSLLLQEKTWDVAGPVQEWGSPEHLLRTLGLMREVERLRKQGLVSPQALADYAAGQEVQASAERIRQFSRGTTHVSVADSMGNIASMTCSNGEGSGYFVPGTGIMLNNMMGEDDLHPGGFHAEPPGQRVGSMMSPSALLYDNEVKLVFGSGGSKRIRTALSQVLTQVIDFRKDLSGAVLAPRMYWDGDEEILQVEPGFSAEAMQALQEQVQVNLWEAPDLYFGGVHAVMPGIGGIGDPRRGGSVAVVEL</sequence>
<accession>A0A444JGB8</accession>
<evidence type="ECO:0000313" key="6">
    <source>
        <dbReference type="Proteomes" id="UP000288892"/>
    </source>
</evidence>
<dbReference type="GO" id="GO:0036374">
    <property type="term" value="F:glutathione hydrolase activity"/>
    <property type="evidence" value="ECO:0007669"/>
    <property type="project" value="UniProtKB-EC"/>
</dbReference>
<evidence type="ECO:0000256" key="4">
    <source>
        <dbReference type="ARBA" id="ARBA00023145"/>
    </source>
</evidence>
<evidence type="ECO:0000256" key="3">
    <source>
        <dbReference type="ARBA" id="ARBA00022801"/>
    </source>
</evidence>
<dbReference type="PANTHER" id="PTHR43199:SF1">
    <property type="entry name" value="GLUTATHIONE HYDROLASE PROENZYME"/>
    <property type="match status" value="1"/>
</dbReference>
<keyword evidence="3 5" id="KW-0378">Hydrolase</keyword>
<name>A0A444JGB8_9BACT</name>
<evidence type="ECO:0000256" key="2">
    <source>
        <dbReference type="ARBA" id="ARBA00022679"/>
    </source>
</evidence>
<dbReference type="InterPro" id="IPR051792">
    <property type="entry name" value="GGT_bact"/>
</dbReference>
<dbReference type="InterPro" id="IPR029055">
    <property type="entry name" value="Ntn_hydrolases_N"/>
</dbReference>
<keyword evidence="5" id="KW-0012">Acyltransferase</keyword>
<keyword evidence="2 5" id="KW-0808">Transferase</keyword>
<proteinExistence type="inferred from homology"/>
<dbReference type="SUPFAM" id="SSF56235">
    <property type="entry name" value="N-terminal nucleophile aminohydrolases (Ntn hydrolases)"/>
    <property type="match status" value="1"/>
</dbReference>
<dbReference type="Gene3D" id="3.60.20.40">
    <property type="match status" value="1"/>
</dbReference>
<evidence type="ECO:0000256" key="1">
    <source>
        <dbReference type="ARBA" id="ARBA00009381"/>
    </source>
</evidence>
<dbReference type="PRINTS" id="PR01210">
    <property type="entry name" value="GGTRANSPTASE"/>
</dbReference>
<organism evidence="5 6">
    <name type="scientific">Candidatus Electrothrix marina</name>
    <dbReference type="NCBI Taxonomy" id="1859130"/>
    <lineage>
        <taxon>Bacteria</taxon>
        <taxon>Pseudomonadati</taxon>
        <taxon>Thermodesulfobacteriota</taxon>
        <taxon>Desulfobulbia</taxon>
        <taxon>Desulfobulbales</taxon>
        <taxon>Desulfobulbaceae</taxon>
        <taxon>Candidatus Electrothrix</taxon>
    </lineage>
</organism>
<comment type="similarity">
    <text evidence="1">Belongs to the gamma-glutamyltransferase family.</text>
</comment>
<protein>
    <submittedName>
        <fullName evidence="5">Gamma-glutamyltranspeptidase</fullName>
        <ecNumber evidence="5">2.3.2.2</ecNumber>
        <ecNumber evidence="5">3.4.19.13</ecNumber>
    </submittedName>
</protein>
<keyword evidence="4" id="KW-0865">Zymogen</keyword>
<dbReference type="Proteomes" id="UP000288892">
    <property type="component" value="Unassembled WGS sequence"/>
</dbReference>
<keyword evidence="6" id="KW-1185">Reference proteome</keyword>